<dbReference type="PROSITE" id="PS51257">
    <property type="entry name" value="PROKAR_LIPOPROTEIN"/>
    <property type="match status" value="1"/>
</dbReference>
<dbReference type="RefSeq" id="WP_166188048.1">
    <property type="nucleotide sequence ID" value="NZ_CP049811.1"/>
</dbReference>
<feature type="domain" description="Extensin-like C-terminal" evidence="1">
    <location>
        <begin position="38"/>
        <end position="197"/>
    </location>
</feature>
<reference evidence="2 3" key="1">
    <citation type="submission" date="2020-03" db="EMBL/GenBank/DDBJ databases">
        <title>Complete genome sequence of Monaibacterium sp. ALG8 with diverse plasmids.</title>
        <authorList>
            <person name="Sun C."/>
        </authorList>
    </citation>
    <scope>NUCLEOTIDE SEQUENCE [LARGE SCALE GENOMIC DNA]</scope>
    <source>
        <strain evidence="2 3">ALG8</strain>
    </source>
</reference>
<evidence type="ECO:0000313" key="3">
    <source>
        <dbReference type="Proteomes" id="UP000500791"/>
    </source>
</evidence>
<gene>
    <name evidence="2" type="ORF">G8E03_01985</name>
</gene>
<dbReference type="KEGG" id="mon:G8E03_01985"/>
<protein>
    <submittedName>
        <fullName evidence="2">Extensin family protein</fullName>
    </submittedName>
</protein>
<evidence type="ECO:0000313" key="2">
    <source>
        <dbReference type="EMBL" id="QIK39640.1"/>
    </source>
</evidence>
<accession>A0A6G7VIC2</accession>
<dbReference type="EMBL" id="CP049811">
    <property type="protein sequence ID" value="QIK39640.1"/>
    <property type="molecule type" value="Genomic_DNA"/>
</dbReference>
<dbReference type="InterPro" id="IPR009683">
    <property type="entry name" value="Extensin-like_C"/>
</dbReference>
<organism evidence="2 3">
    <name type="scientific">Pontivivens nitratireducens</name>
    <dbReference type="NCBI Taxonomy" id="2758038"/>
    <lineage>
        <taxon>Bacteria</taxon>
        <taxon>Pseudomonadati</taxon>
        <taxon>Pseudomonadota</taxon>
        <taxon>Alphaproteobacteria</taxon>
        <taxon>Rhodobacterales</taxon>
        <taxon>Paracoccaceae</taxon>
        <taxon>Pontivivens</taxon>
    </lineage>
</organism>
<evidence type="ECO:0000259" key="1">
    <source>
        <dbReference type="Pfam" id="PF06904"/>
    </source>
</evidence>
<dbReference type="Pfam" id="PF06904">
    <property type="entry name" value="Extensin-like_C"/>
    <property type="match status" value="1"/>
</dbReference>
<keyword evidence="3" id="KW-1185">Reference proteome</keyword>
<name>A0A6G7VIC2_9RHOB</name>
<proteinExistence type="predicted"/>
<dbReference type="Proteomes" id="UP000500791">
    <property type="component" value="Chromosome"/>
</dbReference>
<dbReference type="AlphaFoldDB" id="A0A6G7VIC2"/>
<sequence length="197" mass="20482">MRRLICVVMLALTACGSGDTRRAGAVDGALCGDPRLQGEALPPMIDGGACAITNPVRVSAIGSVAIGGAPVMDCRTALAFADWTAGGLSRAARKGGRKVSRVDTVASYACRNRYGRVGGRISNHALGRAVDVSAVGFTDGSRLSVLHDWTDTTILQEAAGHACGPFDTVLGPNYNAAHRDHLHLDVTDEYGGATFCR</sequence>